<feature type="binding site" evidence="10">
    <location>
        <position position="149"/>
    </location>
    <ligand>
        <name>Mn(2+)</name>
        <dbReference type="ChEBI" id="CHEBI:29035"/>
    </ligand>
</feature>
<dbReference type="GO" id="GO:0051607">
    <property type="term" value="P:defense response to virus"/>
    <property type="evidence" value="ECO:0007669"/>
    <property type="project" value="UniProtKB-UniRule"/>
</dbReference>
<evidence type="ECO:0000256" key="2">
    <source>
        <dbReference type="ARBA" id="ARBA00022723"/>
    </source>
</evidence>
<dbReference type="PANTHER" id="PTHR34353">
    <property type="entry name" value="CRISPR-ASSOCIATED ENDONUCLEASE CAS1 1"/>
    <property type="match status" value="1"/>
</dbReference>
<dbReference type="InterPro" id="IPR019855">
    <property type="entry name" value="CRISPR-assoc_Cas1_NMENI"/>
</dbReference>
<evidence type="ECO:0000313" key="13">
    <source>
        <dbReference type="Proteomes" id="UP000543005"/>
    </source>
</evidence>
<feature type="binding site" evidence="10">
    <location>
        <position position="222"/>
    </location>
    <ligand>
        <name>Mn(2+)</name>
        <dbReference type="ChEBI" id="CHEBI:29035"/>
    </ligand>
</feature>
<dbReference type="GO" id="GO:0003677">
    <property type="term" value="F:DNA binding"/>
    <property type="evidence" value="ECO:0007669"/>
    <property type="project" value="UniProtKB-KW"/>
</dbReference>
<keyword evidence="6 10" id="KW-0051">Antiviral defense</keyword>
<keyword evidence="7 10" id="KW-0238">DNA-binding</keyword>
<dbReference type="Proteomes" id="UP000543005">
    <property type="component" value="Unassembled WGS sequence"/>
</dbReference>
<proteinExistence type="inferred from homology"/>
<evidence type="ECO:0000256" key="7">
    <source>
        <dbReference type="ARBA" id="ARBA00023125"/>
    </source>
</evidence>
<reference evidence="13 14" key="1">
    <citation type="submission" date="2020-03" db="EMBL/GenBank/DDBJ databases">
        <title>Soil Listeria distribution.</title>
        <authorList>
            <person name="Liao J."/>
            <person name="Wiedmann M."/>
        </authorList>
    </citation>
    <scope>NUCLEOTIDE SEQUENCE [LARGE SCALE GENOMIC DNA]</scope>
    <source>
        <strain evidence="12 13">FSL L7-0051</strain>
        <strain evidence="11 14">FSL L7-0054</strain>
    </source>
</reference>
<protein>
    <recommendedName>
        <fullName evidence="10">CRISPR-associated endonuclease Cas1</fullName>
        <ecNumber evidence="10">3.1.-.-</ecNumber>
    </recommendedName>
</protein>
<keyword evidence="5 10" id="KW-0460">Magnesium</keyword>
<evidence type="ECO:0000256" key="10">
    <source>
        <dbReference type="HAMAP-Rule" id="MF_01470"/>
    </source>
</evidence>
<evidence type="ECO:0000256" key="9">
    <source>
        <dbReference type="ARBA" id="ARBA00038592"/>
    </source>
</evidence>
<keyword evidence="1 10" id="KW-0540">Nuclease</keyword>
<keyword evidence="2 10" id="KW-0479">Metal-binding</keyword>
<name>A0A842FUU3_9LIST</name>
<evidence type="ECO:0000256" key="4">
    <source>
        <dbReference type="ARBA" id="ARBA00022801"/>
    </source>
</evidence>
<evidence type="ECO:0000313" key="12">
    <source>
        <dbReference type="EMBL" id="MBC2292700.1"/>
    </source>
</evidence>
<dbReference type="GO" id="GO:0043571">
    <property type="term" value="P:maintenance of CRISPR repeat elements"/>
    <property type="evidence" value="ECO:0007669"/>
    <property type="project" value="UniProtKB-UniRule"/>
</dbReference>
<keyword evidence="4 10" id="KW-0378">Hydrolase</keyword>
<dbReference type="AlphaFoldDB" id="A0A842FUU3"/>
<comment type="subunit">
    <text evidence="9 10">Homodimer, forms a heterotetramer with a Cas2 homodimer.</text>
</comment>
<evidence type="ECO:0000256" key="3">
    <source>
        <dbReference type="ARBA" id="ARBA00022759"/>
    </source>
</evidence>
<evidence type="ECO:0000256" key="5">
    <source>
        <dbReference type="ARBA" id="ARBA00022842"/>
    </source>
</evidence>
<organism evidence="11 14">
    <name type="scientific">Listeria booriae</name>
    <dbReference type="NCBI Taxonomy" id="1552123"/>
    <lineage>
        <taxon>Bacteria</taxon>
        <taxon>Bacillati</taxon>
        <taxon>Bacillota</taxon>
        <taxon>Bacilli</taxon>
        <taxon>Bacillales</taxon>
        <taxon>Listeriaceae</taxon>
        <taxon>Listeria</taxon>
    </lineage>
</organism>
<dbReference type="GO" id="GO:0004520">
    <property type="term" value="F:DNA endonuclease activity"/>
    <property type="evidence" value="ECO:0007669"/>
    <property type="project" value="InterPro"/>
</dbReference>
<comment type="function">
    <text evidence="10">CRISPR (clustered regularly interspaced short palindromic repeat), is an adaptive immune system that provides protection against mobile genetic elements (viruses, transposable elements and conjugative plasmids). CRISPR clusters contain spacers, sequences complementary to antecedent mobile elements, and target invading nucleic acids. CRISPR clusters are transcribed and processed into CRISPR RNA (crRNA). Acts as a dsDNA endonuclease. Involved in the integration of spacer DNA into the CRISPR cassette.</text>
</comment>
<sequence>MSWRIVYIEAADQMKLYLDNLKVVREGQEVLIPLSDIHTILIDNQKTLVTARLINKLAEYHIIIIFCDEKHMPNVYGISPHSHYQTSLVLLKQVKWDDEIKGAMWQKILQIKITNQANVLEYLRKDELCVNQLKALAGDVQFADETNREGYAAKLYFNTLFGENFIRNRDSYDGINSALNYGYIVIRSCIARSVAAHGLEPALGIGHHSQYNAFNLVDDLIEPFRPVIDLWVALVSGHNELLTKERRQQLVHYISTSTVQIGNQKQTILNAIDILIQTFIKSMNNGNPELLVYPTNVVAV</sequence>
<evidence type="ECO:0000256" key="1">
    <source>
        <dbReference type="ARBA" id="ARBA00022722"/>
    </source>
</evidence>
<evidence type="ECO:0000256" key="6">
    <source>
        <dbReference type="ARBA" id="ARBA00023118"/>
    </source>
</evidence>
<gene>
    <name evidence="10 11" type="primary">cas1</name>
    <name evidence="11" type="ORF">HCB69_07915</name>
    <name evidence="12" type="ORF">HCC36_05585</name>
</gene>
<dbReference type="GO" id="GO:0016787">
    <property type="term" value="F:hydrolase activity"/>
    <property type="evidence" value="ECO:0007669"/>
    <property type="project" value="UniProtKB-KW"/>
</dbReference>
<dbReference type="GO" id="GO:0046872">
    <property type="term" value="F:metal ion binding"/>
    <property type="evidence" value="ECO:0007669"/>
    <property type="project" value="UniProtKB-UniRule"/>
</dbReference>
<evidence type="ECO:0000313" key="11">
    <source>
        <dbReference type="EMBL" id="MBC2284300.1"/>
    </source>
</evidence>
<dbReference type="NCBIfam" id="TIGR00287">
    <property type="entry name" value="cas1"/>
    <property type="match status" value="1"/>
</dbReference>
<dbReference type="RefSeq" id="WP_185628904.1">
    <property type="nucleotide sequence ID" value="NZ_JAARZS010000017.1"/>
</dbReference>
<dbReference type="InterPro" id="IPR002729">
    <property type="entry name" value="CRISPR-assoc_Cas1"/>
</dbReference>
<keyword evidence="3 10" id="KW-0255">Endonuclease</keyword>
<comment type="similarity">
    <text evidence="10">Belongs to the CRISPR-associated endonuclease Cas1 family.</text>
</comment>
<evidence type="ECO:0000313" key="14">
    <source>
        <dbReference type="Proteomes" id="UP000585696"/>
    </source>
</evidence>
<dbReference type="NCBIfam" id="TIGR03639">
    <property type="entry name" value="cas1_NMENI"/>
    <property type="match status" value="1"/>
</dbReference>
<comment type="caution">
    <text evidence="11">The sequence shown here is derived from an EMBL/GenBank/DDBJ whole genome shotgun (WGS) entry which is preliminary data.</text>
</comment>
<dbReference type="PANTHER" id="PTHR34353:SF2">
    <property type="entry name" value="CRISPR-ASSOCIATED ENDONUCLEASE CAS1 1"/>
    <property type="match status" value="1"/>
</dbReference>
<dbReference type="Pfam" id="PF01867">
    <property type="entry name" value="Cas_Cas1"/>
    <property type="match status" value="1"/>
</dbReference>
<evidence type="ECO:0000256" key="8">
    <source>
        <dbReference type="ARBA" id="ARBA00023211"/>
    </source>
</evidence>
<dbReference type="EMBL" id="JAARZS010000017">
    <property type="protein sequence ID" value="MBC2284300.1"/>
    <property type="molecule type" value="Genomic_DNA"/>
</dbReference>
<dbReference type="EC" id="3.1.-.-" evidence="10"/>
<dbReference type="EMBL" id="JAARZT010000009">
    <property type="protein sequence ID" value="MBC2292700.1"/>
    <property type="molecule type" value="Genomic_DNA"/>
</dbReference>
<dbReference type="Gene3D" id="1.20.120.920">
    <property type="entry name" value="CRISPR-associated endonuclease Cas1, C-terminal domain"/>
    <property type="match status" value="1"/>
</dbReference>
<feature type="binding site" evidence="10">
    <location>
        <position position="207"/>
    </location>
    <ligand>
        <name>Mn(2+)</name>
        <dbReference type="ChEBI" id="CHEBI:29035"/>
    </ligand>
</feature>
<keyword evidence="8 10" id="KW-0464">Manganese</keyword>
<dbReference type="HAMAP" id="MF_01470">
    <property type="entry name" value="Cas1"/>
    <property type="match status" value="1"/>
</dbReference>
<comment type="cofactor">
    <cofactor evidence="10">
        <name>Mg(2+)</name>
        <dbReference type="ChEBI" id="CHEBI:18420"/>
    </cofactor>
    <cofactor evidence="10">
        <name>Mn(2+)</name>
        <dbReference type="ChEBI" id="CHEBI:29035"/>
    </cofactor>
</comment>
<accession>A0A842FUU3</accession>
<dbReference type="Proteomes" id="UP000585696">
    <property type="component" value="Unassembled WGS sequence"/>
</dbReference>
<dbReference type="InterPro" id="IPR042206">
    <property type="entry name" value="CRISPR-assoc_Cas1_C"/>
</dbReference>
<dbReference type="InterPro" id="IPR050646">
    <property type="entry name" value="Cas1"/>
</dbReference>